<dbReference type="CDD" id="cd00609">
    <property type="entry name" value="AAT_like"/>
    <property type="match status" value="2"/>
</dbReference>
<reference evidence="4 5" key="1">
    <citation type="journal article" date="2018" name="Mol. Plant">
        <title>The genome of Artemisia annua provides insight into the evolution of Asteraceae family and artemisinin biosynthesis.</title>
        <authorList>
            <person name="Shen Q."/>
            <person name="Zhang L."/>
            <person name="Liao Z."/>
            <person name="Wang S."/>
            <person name="Yan T."/>
            <person name="Shi P."/>
            <person name="Liu M."/>
            <person name="Fu X."/>
            <person name="Pan Q."/>
            <person name="Wang Y."/>
            <person name="Lv Z."/>
            <person name="Lu X."/>
            <person name="Zhang F."/>
            <person name="Jiang W."/>
            <person name="Ma Y."/>
            <person name="Chen M."/>
            <person name="Hao X."/>
            <person name="Li L."/>
            <person name="Tang Y."/>
            <person name="Lv G."/>
            <person name="Zhou Y."/>
            <person name="Sun X."/>
            <person name="Brodelius P.E."/>
            <person name="Rose J.K.C."/>
            <person name="Tang K."/>
        </authorList>
    </citation>
    <scope>NUCLEOTIDE SEQUENCE [LARGE SCALE GENOMIC DNA]</scope>
    <source>
        <strain evidence="5">cv. Huhao1</strain>
        <tissue evidence="4">Leaf</tissue>
    </source>
</reference>
<organism evidence="4 5">
    <name type="scientific">Artemisia annua</name>
    <name type="common">Sweet wormwood</name>
    <dbReference type="NCBI Taxonomy" id="35608"/>
    <lineage>
        <taxon>Eukaryota</taxon>
        <taxon>Viridiplantae</taxon>
        <taxon>Streptophyta</taxon>
        <taxon>Embryophyta</taxon>
        <taxon>Tracheophyta</taxon>
        <taxon>Spermatophyta</taxon>
        <taxon>Magnoliopsida</taxon>
        <taxon>eudicotyledons</taxon>
        <taxon>Gunneridae</taxon>
        <taxon>Pentapetalae</taxon>
        <taxon>asterids</taxon>
        <taxon>campanulids</taxon>
        <taxon>Asterales</taxon>
        <taxon>Asteraceae</taxon>
        <taxon>Asteroideae</taxon>
        <taxon>Anthemideae</taxon>
        <taxon>Artemisiinae</taxon>
        <taxon>Artemisia</taxon>
    </lineage>
</organism>
<accession>A0A2U1M3H9</accession>
<evidence type="ECO:0000313" key="5">
    <source>
        <dbReference type="Proteomes" id="UP000245207"/>
    </source>
</evidence>
<proteinExistence type="inferred from homology"/>
<dbReference type="OrthoDB" id="691673at2759"/>
<evidence type="ECO:0000313" key="4">
    <source>
        <dbReference type="EMBL" id="PWA55809.1"/>
    </source>
</evidence>
<dbReference type="Proteomes" id="UP000245207">
    <property type="component" value="Unassembled WGS sequence"/>
</dbReference>
<keyword evidence="4" id="KW-0808">Transferase</keyword>
<dbReference type="GO" id="GO:0030170">
    <property type="term" value="F:pyridoxal phosphate binding"/>
    <property type="evidence" value="ECO:0007669"/>
    <property type="project" value="InterPro"/>
</dbReference>
<dbReference type="GO" id="GO:0008483">
    <property type="term" value="F:transaminase activity"/>
    <property type="evidence" value="ECO:0007669"/>
    <property type="project" value="UniProtKB-KW"/>
</dbReference>
<name>A0A2U1M3H9_ARTAN</name>
<dbReference type="PRINTS" id="PR00753">
    <property type="entry name" value="ACCSYNTHASE"/>
</dbReference>
<keyword evidence="4" id="KW-0032">Aminotransferase</keyword>
<dbReference type="SUPFAM" id="SSF53383">
    <property type="entry name" value="PLP-dependent transferases"/>
    <property type="match status" value="2"/>
</dbReference>
<dbReference type="Gene3D" id="3.40.640.10">
    <property type="entry name" value="Type I PLP-dependent aspartate aminotransferase-like (Major domain)"/>
    <property type="match status" value="2"/>
</dbReference>
<comment type="similarity">
    <text evidence="1">Belongs to the class-I pyridoxal-phosphate-dependent aminotransferase family.</text>
</comment>
<dbReference type="InterPro" id="IPR015422">
    <property type="entry name" value="PyrdxlP-dep_Trfase_small"/>
</dbReference>
<sequence length="799" mass="89202">MEVVKKNSNNNLLSKIATNNGHGENSPYFDGWKAYDANPFNLQRNPGGVIQMGLAENQLCFDLIQKWVEGNANASICTPQGSTDFKETAIFQDYHGLPEFRAAIANFMSQVRGNRVKFDPARIVMSGGATGAHETVAFCLANPGEAFLVPTPYYPGFDRDLRWRTGVELVPVVCESSNNFKITREALETAYDNAVLANIKVKGLLITNPSNPLGTFLDKDTLKDLVSFINEKNIHLVCDEIYAGTVTSGDDFVSIAEVIQEEPTCNLDLIHIVYSLSKDMGFPGFRVGIIYSYNDNVVNIALQLNLVLIQYIQMEVVKKNSNNNLLSKIATNNGHGENSPYFDGWKAYDANPFNLQRNPGGVIQMGLAENQLCFDLIQKWVEGNANASICTPQGSTDFKETAIFQDYHGLPEFRAAIANFMSQVRGNRVKFDPARIVMSGGATGAHETVAFCLANPGEAFLVPTPYYPGFDRDLRWRTGVELVPVVCESSNNFKITREALETAYDNAVLANIKVKGLLITNPSNPLGTFLDKDTLKDLVSFINEKNIHLVCDEIYAGTVTSGDDFVSIAEVIQEEPTCNLDLIHIVYSLSKDMGFPGFRVGIIYSYNDNVVNIARKMSSFGLVSTQTQHMLAAMLSDSKFVENFVSESRVRLANRHDMFTRGLSQVGIGSLESNAGLFIWMDLRRFLKEPTFESEITFWKIIINEIKLNVSPGQSFHCSEPGWYRVCFANMDDETTMIALRRIKTFVLKSKKLEIKTTRQMWQSNQHLRLSSRRLDDMLTPHRMSPHSPLASPLVRAQT</sequence>
<comment type="caution">
    <text evidence="4">The sequence shown here is derived from an EMBL/GenBank/DDBJ whole genome shotgun (WGS) entry which is preliminary data.</text>
</comment>
<gene>
    <name evidence="4" type="ORF">CTI12_AA408070</name>
</gene>
<evidence type="ECO:0000256" key="2">
    <source>
        <dbReference type="ARBA" id="ARBA00022898"/>
    </source>
</evidence>
<dbReference type="Pfam" id="PF00155">
    <property type="entry name" value="Aminotran_1_2"/>
    <property type="match status" value="2"/>
</dbReference>
<dbReference type="Gene3D" id="3.90.1150.10">
    <property type="entry name" value="Aspartate Aminotransferase, domain 1"/>
    <property type="match status" value="2"/>
</dbReference>
<dbReference type="InterPro" id="IPR004839">
    <property type="entry name" value="Aminotransferase_I/II_large"/>
</dbReference>
<dbReference type="PANTHER" id="PTHR43795">
    <property type="entry name" value="BIFUNCTIONAL ASPARTATE AMINOTRANSFERASE AND GLUTAMATE/ASPARTATE-PREPHENATE AMINOTRANSFERASE-RELATED"/>
    <property type="match status" value="1"/>
</dbReference>
<dbReference type="EMBL" id="PKPP01006656">
    <property type="protein sequence ID" value="PWA55809.1"/>
    <property type="molecule type" value="Genomic_DNA"/>
</dbReference>
<feature type="domain" description="Aminotransferase class I/classII large" evidence="3">
    <location>
        <begin position="363"/>
        <end position="743"/>
    </location>
</feature>
<dbReference type="GO" id="GO:0016847">
    <property type="term" value="F:1-aminocyclopropane-1-carboxylate synthase activity"/>
    <property type="evidence" value="ECO:0007669"/>
    <property type="project" value="UniProtKB-ARBA"/>
</dbReference>
<dbReference type="PANTHER" id="PTHR43795:SF116">
    <property type="entry name" value="1-AMINOCYCLOPROPANE-1-CARBOXYLATE SYNTHASE"/>
    <property type="match status" value="1"/>
</dbReference>
<dbReference type="PROSITE" id="PS00105">
    <property type="entry name" value="AA_TRANSFER_CLASS_1"/>
    <property type="match status" value="2"/>
</dbReference>
<protein>
    <submittedName>
        <fullName evidence="4">Aminotransferase, class I/classII</fullName>
    </submittedName>
</protein>
<dbReference type="InterPro" id="IPR050478">
    <property type="entry name" value="Ethylene_sulfur-biosynth"/>
</dbReference>
<feature type="domain" description="Aminotransferase class I/classII large" evidence="3">
    <location>
        <begin position="50"/>
        <end position="304"/>
    </location>
</feature>
<dbReference type="InterPro" id="IPR004838">
    <property type="entry name" value="NHTrfase_class1_PyrdxlP-BS"/>
</dbReference>
<evidence type="ECO:0000259" key="3">
    <source>
        <dbReference type="Pfam" id="PF00155"/>
    </source>
</evidence>
<dbReference type="InterPro" id="IPR015424">
    <property type="entry name" value="PyrdxlP-dep_Trfase"/>
</dbReference>
<keyword evidence="2" id="KW-0663">Pyridoxal phosphate</keyword>
<keyword evidence="5" id="KW-1185">Reference proteome</keyword>
<evidence type="ECO:0000256" key="1">
    <source>
        <dbReference type="ARBA" id="ARBA00007441"/>
    </source>
</evidence>
<dbReference type="AlphaFoldDB" id="A0A2U1M3H9"/>
<dbReference type="STRING" id="35608.A0A2U1M3H9"/>
<dbReference type="InterPro" id="IPR015421">
    <property type="entry name" value="PyrdxlP-dep_Trfase_major"/>
</dbReference>